<accession>I7MDE2</accession>
<protein>
    <submittedName>
        <fullName evidence="1">Uncharacterized protein</fullName>
    </submittedName>
</protein>
<dbReference type="PANTHER" id="PTHR36053">
    <property type="entry name" value="OSJNBB0017I01.18 PROTEIN"/>
    <property type="match status" value="1"/>
</dbReference>
<reference evidence="2" key="1">
    <citation type="journal article" date="2006" name="PLoS Biol.">
        <title>Macronuclear genome sequence of the ciliate Tetrahymena thermophila, a model eukaryote.</title>
        <authorList>
            <person name="Eisen J.A."/>
            <person name="Coyne R.S."/>
            <person name="Wu M."/>
            <person name="Wu D."/>
            <person name="Thiagarajan M."/>
            <person name="Wortman J.R."/>
            <person name="Badger J.H."/>
            <person name="Ren Q."/>
            <person name="Amedeo P."/>
            <person name="Jones K.M."/>
            <person name="Tallon L.J."/>
            <person name="Delcher A.L."/>
            <person name="Salzberg S.L."/>
            <person name="Silva J.C."/>
            <person name="Haas B.J."/>
            <person name="Majoros W.H."/>
            <person name="Farzad M."/>
            <person name="Carlton J.M."/>
            <person name="Smith R.K. Jr."/>
            <person name="Garg J."/>
            <person name="Pearlman R.E."/>
            <person name="Karrer K.M."/>
            <person name="Sun L."/>
            <person name="Manning G."/>
            <person name="Elde N.C."/>
            <person name="Turkewitz A.P."/>
            <person name="Asai D.J."/>
            <person name="Wilkes D.E."/>
            <person name="Wang Y."/>
            <person name="Cai H."/>
            <person name="Collins K."/>
            <person name="Stewart B.A."/>
            <person name="Lee S.R."/>
            <person name="Wilamowska K."/>
            <person name="Weinberg Z."/>
            <person name="Ruzzo W.L."/>
            <person name="Wloga D."/>
            <person name="Gaertig J."/>
            <person name="Frankel J."/>
            <person name="Tsao C.-C."/>
            <person name="Gorovsky M.A."/>
            <person name="Keeling P.J."/>
            <person name="Waller R.F."/>
            <person name="Patron N.J."/>
            <person name="Cherry J.M."/>
            <person name="Stover N.A."/>
            <person name="Krieger C.J."/>
            <person name="del Toro C."/>
            <person name="Ryder H.F."/>
            <person name="Williamson S.C."/>
            <person name="Barbeau R.A."/>
            <person name="Hamilton E.P."/>
            <person name="Orias E."/>
        </authorList>
    </citation>
    <scope>NUCLEOTIDE SEQUENCE [LARGE SCALE GENOMIC DNA]</scope>
    <source>
        <strain evidence="2">SB210</strain>
    </source>
</reference>
<organism evidence="1 2">
    <name type="scientific">Tetrahymena thermophila (strain SB210)</name>
    <dbReference type="NCBI Taxonomy" id="312017"/>
    <lineage>
        <taxon>Eukaryota</taxon>
        <taxon>Sar</taxon>
        <taxon>Alveolata</taxon>
        <taxon>Ciliophora</taxon>
        <taxon>Intramacronucleata</taxon>
        <taxon>Oligohymenophorea</taxon>
        <taxon>Hymenostomatida</taxon>
        <taxon>Tetrahymenina</taxon>
        <taxon>Tetrahymenidae</taxon>
        <taxon>Tetrahymena</taxon>
    </lineage>
</organism>
<dbReference type="EMBL" id="GG662853">
    <property type="protein sequence ID" value="EAR87414.2"/>
    <property type="molecule type" value="Genomic_DNA"/>
</dbReference>
<evidence type="ECO:0000313" key="2">
    <source>
        <dbReference type="Proteomes" id="UP000009168"/>
    </source>
</evidence>
<dbReference type="OrthoDB" id="1159107at2759"/>
<sequence length="96" mass="10796">MAEQQTCYQSCNNKFNAWDPKRIFCKKGCDSDEDNLQKCKAETCSSLCIRSELGDDNSKLGKWSSFFSRAPSDPKDCLSACIIGCNNKTDFDDDDD</sequence>
<dbReference type="KEGG" id="tet:TTHERM_00059270"/>
<dbReference type="InParanoid" id="I7MDE2"/>
<dbReference type="GeneID" id="7841896"/>
<proteinExistence type="predicted"/>
<dbReference type="Proteomes" id="UP000009168">
    <property type="component" value="Unassembled WGS sequence"/>
</dbReference>
<dbReference type="PANTHER" id="PTHR36053:SF1">
    <property type="entry name" value="OS04G0680300 PROTEIN"/>
    <property type="match status" value="1"/>
</dbReference>
<gene>
    <name evidence="1" type="ORF">TTHERM_00059270</name>
</gene>
<dbReference type="RefSeq" id="XP_001007659.2">
    <property type="nucleotide sequence ID" value="XM_001007659.2"/>
</dbReference>
<evidence type="ECO:0000313" key="1">
    <source>
        <dbReference type="EMBL" id="EAR87414.2"/>
    </source>
</evidence>
<dbReference type="AlphaFoldDB" id="I7MDE2"/>
<keyword evidence="2" id="KW-1185">Reference proteome</keyword>
<name>I7MDE2_TETTS</name>